<dbReference type="AlphaFoldDB" id="A0A3A8QI66"/>
<evidence type="ECO:0000313" key="2">
    <source>
        <dbReference type="EMBL" id="RKH68396.1"/>
    </source>
</evidence>
<keyword evidence="3" id="KW-1185">Reference proteome</keyword>
<gene>
    <name evidence="2" type="ORF">D7V93_01275</name>
</gene>
<dbReference type="RefSeq" id="WP_120641581.1">
    <property type="nucleotide sequence ID" value="NZ_RAWB01000007.1"/>
</dbReference>
<dbReference type="InterPro" id="IPR038282">
    <property type="entry name" value="DUF2267_sf"/>
</dbReference>
<accession>A0A3A8QI66</accession>
<protein>
    <submittedName>
        <fullName evidence="2">DUF2267 domain-containing protein</fullName>
    </submittedName>
</protein>
<name>A0A3A8QI66_9BACT</name>
<evidence type="ECO:0000313" key="3">
    <source>
        <dbReference type="Proteomes" id="UP000272888"/>
    </source>
</evidence>
<evidence type="ECO:0000256" key="1">
    <source>
        <dbReference type="SAM" id="MobiDB-lite"/>
    </source>
</evidence>
<reference evidence="3" key="1">
    <citation type="submission" date="2018-09" db="EMBL/GenBank/DDBJ databases">
        <authorList>
            <person name="Livingstone P.G."/>
            <person name="Whitworth D.E."/>
        </authorList>
    </citation>
    <scope>NUCLEOTIDE SEQUENCE [LARGE SCALE GENOMIC DNA]</scope>
    <source>
        <strain evidence="3">CA051B</strain>
    </source>
</reference>
<proteinExistence type="predicted"/>
<dbReference type="InterPro" id="IPR018727">
    <property type="entry name" value="DUF2267"/>
</dbReference>
<organism evidence="2 3">
    <name type="scientific">Corallococcus llansteffanensis</name>
    <dbReference type="NCBI Taxonomy" id="2316731"/>
    <lineage>
        <taxon>Bacteria</taxon>
        <taxon>Pseudomonadati</taxon>
        <taxon>Myxococcota</taxon>
        <taxon>Myxococcia</taxon>
        <taxon>Myxococcales</taxon>
        <taxon>Cystobacterineae</taxon>
        <taxon>Myxococcaceae</taxon>
        <taxon>Corallococcus</taxon>
    </lineage>
</organism>
<dbReference type="Proteomes" id="UP000272888">
    <property type="component" value="Unassembled WGS sequence"/>
</dbReference>
<dbReference type="Pfam" id="PF10025">
    <property type="entry name" value="DUF2267"/>
    <property type="match status" value="1"/>
</dbReference>
<dbReference type="EMBL" id="RAWB01000007">
    <property type="protein sequence ID" value="RKH68396.1"/>
    <property type="molecule type" value="Genomic_DNA"/>
</dbReference>
<sequence>MAQDTPPPQADRALPQQGERALRRREARRTQSYRTFLHELATAGTMTNDEAERAASAVLCALEQRLLGGEAEQLADQLPQRLQEMLWRCERHESSGPPLKLDRHGFLEMVSQDLGLDSSADAEPIVRTVFALLRTQVSEGEAEDVMGQLPEDLRELWRRPV</sequence>
<comment type="caution">
    <text evidence="2">The sequence shown here is derived from an EMBL/GenBank/DDBJ whole genome shotgun (WGS) entry which is preliminary data.</text>
</comment>
<feature type="region of interest" description="Disordered" evidence="1">
    <location>
        <begin position="1"/>
        <end position="30"/>
    </location>
</feature>
<dbReference type="Gene3D" id="1.10.490.110">
    <property type="entry name" value="Uncharacterized conserved protein DUF2267"/>
    <property type="match status" value="1"/>
</dbReference>